<dbReference type="PROSITE" id="PS00344">
    <property type="entry name" value="GATA_ZN_FINGER_1"/>
    <property type="match status" value="1"/>
</dbReference>
<reference evidence="12 13" key="1">
    <citation type="journal article" date="2019" name="Appl. Microbiol. Biotechnol.">
        <title>Genome sequence of Isaria javanica and comparative genome analysis insights into family S53 peptidase evolution in fungal entomopathogens.</title>
        <authorList>
            <person name="Lin R."/>
            <person name="Zhang X."/>
            <person name="Xin B."/>
            <person name="Zou M."/>
            <person name="Gao Y."/>
            <person name="Qin F."/>
            <person name="Hu Q."/>
            <person name="Xie B."/>
            <person name="Cheng X."/>
        </authorList>
    </citation>
    <scope>NUCLEOTIDE SEQUENCE [LARGE SCALE GENOMIC DNA]</scope>
    <source>
        <strain evidence="12 13">IJ1G</strain>
    </source>
</reference>
<feature type="region of interest" description="Disordered" evidence="10">
    <location>
        <begin position="689"/>
        <end position="840"/>
    </location>
</feature>
<keyword evidence="2" id="KW-0479">Metal-binding</keyword>
<protein>
    <submittedName>
        <fullName evidence="12">Nitrogen regulatory protein areA</fullName>
    </submittedName>
</protein>
<dbReference type="GO" id="GO:0000981">
    <property type="term" value="F:DNA-binding transcription factor activity, RNA polymerase II-specific"/>
    <property type="evidence" value="ECO:0007669"/>
    <property type="project" value="TreeGrafter"/>
</dbReference>
<evidence type="ECO:0000256" key="5">
    <source>
        <dbReference type="ARBA" id="ARBA00023015"/>
    </source>
</evidence>
<evidence type="ECO:0000256" key="6">
    <source>
        <dbReference type="ARBA" id="ARBA00023063"/>
    </source>
</evidence>
<keyword evidence="6" id="KW-0534">Nitrate assimilation</keyword>
<evidence type="ECO:0000313" key="12">
    <source>
        <dbReference type="EMBL" id="TQV93228.1"/>
    </source>
</evidence>
<dbReference type="InterPro" id="IPR039355">
    <property type="entry name" value="Transcription_factor_GATA"/>
</dbReference>
<dbReference type="Proteomes" id="UP000315783">
    <property type="component" value="Unassembled WGS sequence"/>
</dbReference>
<feature type="region of interest" description="Disordered" evidence="10">
    <location>
        <begin position="538"/>
        <end position="577"/>
    </location>
</feature>
<dbReference type="Pfam" id="PF08550">
    <property type="entry name" value="GATA_AreA"/>
    <property type="match status" value="1"/>
</dbReference>
<dbReference type="GO" id="GO:0005634">
    <property type="term" value="C:nucleus"/>
    <property type="evidence" value="ECO:0007669"/>
    <property type="project" value="UniProtKB-SubCell"/>
</dbReference>
<evidence type="ECO:0000256" key="3">
    <source>
        <dbReference type="ARBA" id="ARBA00022771"/>
    </source>
</evidence>
<proteinExistence type="predicted"/>
<feature type="compositionally biased region" description="Low complexity" evidence="10">
    <location>
        <begin position="603"/>
        <end position="612"/>
    </location>
</feature>
<evidence type="ECO:0000256" key="10">
    <source>
        <dbReference type="SAM" id="MobiDB-lite"/>
    </source>
</evidence>
<keyword evidence="5" id="KW-0805">Transcription regulation</keyword>
<evidence type="ECO:0000256" key="2">
    <source>
        <dbReference type="ARBA" id="ARBA00022723"/>
    </source>
</evidence>
<feature type="region of interest" description="Disordered" evidence="10">
    <location>
        <begin position="382"/>
        <end position="414"/>
    </location>
</feature>
<dbReference type="CDD" id="cd00202">
    <property type="entry name" value="ZnF_GATA"/>
    <property type="match status" value="1"/>
</dbReference>
<feature type="compositionally biased region" description="Basic and acidic residues" evidence="10">
    <location>
        <begin position="1"/>
        <end position="22"/>
    </location>
</feature>
<dbReference type="GO" id="GO:0000122">
    <property type="term" value="P:negative regulation of transcription by RNA polymerase II"/>
    <property type="evidence" value="ECO:0007669"/>
    <property type="project" value="TreeGrafter"/>
</dbReference>
<dbReference type="PANTHER" id="PTHR10071:SF281">
    <property type="entry name" value="BOX A-BINDING FACTOR-RELATED"/>
    <property type="match status" value="1"/>
</dbReference>
<comment type="caution">
    <text evidence="12">The sequence shown here is derived from an EMBL/GenBank/DDBJ whole genome shotgun (WGS) entry which is preliminary data.</text>
</comment>
<feature type="compositionally biased region" description="Basic and acidic residues" evidence="10">
    <location>
        <begin position="139"/>
        <end position="149"/>
    </location>
</feature>
<organism evidence="12 13">
    <name type="scientific">Cordyceps javanica</name>
    <dbReference type="NCBI Taxonomy" id="43265"/>
    <lineage>
        <taxon>Eukaryota</taxon>
        <taxon>Fungi</taxon>
        <taxon>Dikarya</taxon>
        <taxon>Ascomycota</taxon>
        <taxon>Pezizomycotina</taxon>
        <taxon>Sordariomycetes</taxon>
        <taxon>Hypocreomycetidae</taxon>
        <taxon>Hypocreales</taxon>
        <taxon>Cordycipitaceae</taxon>
        <taxon>Cordyceps</taxon>
    </lineage>
</organism>
<evidence type="ECO:0000256" key="1">
    <source>
        <dbReference type="ARBA" id="ARBA00004123"/>
    </source>
</evidence>
<keyword evidence="13" id="KW-1185">Reference proteome</keyword>
<feature type="compositionally biased region" description="Low complexity" evidence="10">
    <location>
        <begin position="750"/>
        <end position="762"/>
    </location>
</feature>
<evidence type="ECO:0000256" key="7">
    <source>
        <dbReference type="ARBA" id="ARBA00023163"/>
    </source>
</evidence>
<feature type="compositionally biased region" description="Polar residues" evidence="10">
    <location>
        <begin position="624"/>
        <end position="640"/>
    </location>
</feature>
<feature type="region of interest" description="Disordered" evidence="10">
    <location>
        <begin position="1"/>
        <end position="49"/>
    </location>
</feature>
<keyword evidence="7" id="KW-0804">Transcription</keyword>
<name>A0A545UUU6_9HYPO</name>
<gene>
    <name evidence="12" type="ORF">IF1G_07806</name>
</gene>
<dbReference type="Gene3D" id="3.30.50.10">
    <property type="entry name" value="Erythroid Transcription Factor GATA-1, subunit A"/>
    <property type="match status" value="1"/>
</dbReference>
<evidence type="ECO:0000259" key="11">
    <source>
        <dbReference type="PROSITE" id="PS50114"/>
    </source>
</evidence>
<dbReference type="SUPFAM" id="SSF57716">
    <property type="entry name" value="Glucocorticoid receptor-like (DNA-binding domain)"/>
    <property type="match status" value="1"/>
</dbReference>
<feature type="compositionally biased region" description="Polar residues" evidence="10">
    <location>
        <begin position="39"/>
        <end position="49"/>
    </location>
</feature>
<evidence type="ECO:0000256" key="8">
    <source>
        <dbReference type="ARBA" id="ARBA00023242"/>
    </source>
</evidence>
<feature type="compositionally biased region" description="Polar residues" evidence="10">
    <location>
        <begin position="552"/>
        <end position="561"/>
    </location>
</feature>
<dbReference type="EMBL" id="SPUK01000012">
    <property type="protein sequence ID" value="TQV93228.1"/>
    <property type="molecule type" value="Genomic_DNA"/>
</dbReference>
<feature type="compositionally biased region" description="Polar residues" evidence="10">
    <location>
        <begin position="717"/>
        <end position="737"/>
    </location>
</feature>
<dbReference type="GO" id="GO:0045944">
    <property type="term" value="P:positive regulation of transcription by RNA polymerase II"/>
    <property type="evidence" value="ECO:0007669"/>
    <property type="project" value="TreeGrafter"/>
</dbReference>
<feature type="compositionally biased region" description="Polar residues" evidence="10">
    <location>
        <begin position="826"/>
        <end position="840"/>
    </location>
</feature>
<keyword evidence="4" id="KW-0862">Zinc</keyword>
<dbReference type="AlphaFoldDB" id="A0A545UUU6"/>
<dbReference type="PROSITE" id="PS50114">
    <property type="entry name" value="GATA_ZN_FINGER_2"/>
    <property type="match status" value="1"/>
</dbReference>
<dbReference type="Pfam" id="PF00320">
    <property type="entry name" value="GATA"/>
    <property type="match status" value="1"/>
</dbReference>
<evidence type="ECO:0000256" key="4">
    <source>
        <dbReference type="ARBA" id="ARBA00022833"/>
    </source>
</evidence>
<keyword evidence="3 9" id="KW-0863">Zinc-finger</keyword>
<accession>A0A545UUU6</accession>
<feature type="region of interest" description="Disordered" evidence="10">
    <location>
        <begin position="135"/>
        <end position="175"/>
    </location>
</feature>
<dbReference type="GO" id="GO:0042128">
    <property type="term" value="P:nitrate assimilation"/>
    <property type="evidence" value="ECO:0007669"/>
    <property type="project" value="UniProtKB-KW"/>
</dbReference>
<dbReference type="SMART" id="SM00401">
    <property type="entry name" value="ZnF_GATA"/>
    <property type="match status" value="1"/>
</dbReference>
<feature type="region of interest" description="Disordered" evidence="10">
    <location>
        <begin position="261"/>
        <end position="286"/>
    </location>
</feature>
<sequence>MHPTTTEHDYRFPRRPDDRATTDDISTDSSPRPGLPVANSPSTTTSHSSRALVDLEKSFARHDHLLGDALFPTLRHGAAAAADDDAAAPGRDVVDQMQSDDPLAAQVWKFFTRTKQSLPNQQRMENLTWRMMALSMRKKQQEQRSRENSITRPGAQSGPSGIAQLRKSSQVNADTAAHNPDQMNIDEFIFPEQAGSPDAFASPHMSGPVSSTQTSGIPIQQPRNEGLGSAFVPQSVPDAPHIHHRDNSEFNYVQRHVRKTSIDDRQTRKRPANFSPHISAVGAPPGSAGRELDNDGDVHGYSLDGHGHGHGHMNMPQQLPIDQFGLDFMPNENIINNSQFHQNFGFSPSTSPMVSNGPLSSFNNSMAPSSLTTTEFYSPPASAYPSAGSTPHGMGDKDNFAFSPQDSRQHPHAFPQQNMNHQFMYNDPNSNSMYGSMPQGQPFSQMDHSQAMHPDSGLVSPTIPMNQDGMFSFGGDSDEDDGSNGINNMQGEFTAAVDEVSSLGWDASLPGQFSTHSARYPGGPPRKQVVIGGTTTDYVESNNEDSAGGLGRSQSFKSSGARQPKLPRTASTPSHMASKHNGFEQIAQSLPTSPHGEVAGNMSGFSSVAPSRPSSPPASKPGSTTNLQAAAAAGNQTEGGNPTTCTNCFTQTTPLWRRNPEGQPLCNACGLFLKLHGVVRPLSLKTDVIKKRNRGSGNNAGGRGKKGAGSATASRKNSSLSIANSAPSGQQTPTNAAGQRPGTSHKEESSPASASSGQFGAQAAGGKGVVPIAAAPPKSSPGPGASASAMPLSRPAVTASSKRQRRHSKSDGTSAMDIDSGFPGTNDGTRSLGTTPSMPSIASTMMNAGYGMHQRPLMAAPGPMGHPPNAGMNPNGNSVGPQEWEWLTMSL</sequence>
<dbReference type="GO" id="GO:0000978">
    <property type="term" value="F:RNA polymerase II cis-regulatory region sequence-specific DNA binding"/>
    <property type="evidence" value="ECO:0007669"/>
    <property type="project" value="TreeGrafter"/>
</dbReference>
<evidence type="ECO:0000256" key="9">
    <source>
        <dbReference type="PROSITE-ProRule" id="PRU00094"/>
    </source>
</evidence>
<dbReference type="STRING" id="43265.A0A545UUU6"/>
<feature type="compositionally biased region" description="Polar residues" evidence="10">
    <location>
        <begin position="208"/>
        <end position="223"/>
    </location>
</feature>
<feature type="region of interest" description="Disordered" evidence="10">
    <location>
        <begin position="590"/>
        <end position="643"/>
    </location>
</feature>
<dbReference type="PANTHER" id="PTHR10071">
    <property type="entry name" value="TRANSCRIPTION FACTOR GATA FAMILY MEMBER"/>
    <property type="match status" value="1"/>
</dbReference>
<feature type="compositionally biased region" description="Low complexity" evidence="10">
    <location>
        <begin position="771"/>
        <end position="793"/>
    </location>
</feature>
<dbReference type="InterPro" id="IPR013088">
    <property type="entry name" value="Znf_NHR/GATA"/>
</dbReference>
<comment type="subcellular location">
    <subcellularLocation>
        <location evidence="1">Nucleus</location>
    </subcellularLocation>
</comment>
<dbReference type="GO" id="GO:0008270">
    <property type="term" value="F:zinc ion binding"/>
    <property type="evidence" value="ECO:0007669"/>
    <property type="project" value="UniProtKB-KW"/>
</dbReference>
<dbReference type="OrthoDB" id="515401at2759"/>
<dbReference type="InterPro" id="IPR013860">
    <property type="entry name" value="AreA_GATA"/>
</dbReference>
<evidence type="ECO:0000313" key="13">
    <source>
        <dbReference type="Proteomes" id="UP000315783"/>
    </source>
</evidence>
<feature type="domain" description="GATA-type" evidence="11">
    <location>
        <begin position="645"/>
        <end position="692"/>
    </location>
</feature>
<keyword evidence="8" id="KW-0539">Nucleus</keyword>
<dbReference type="PRINTS" id="PR00619">
    <property type="entry name" value="GATAZNFINGER"/>
</dbReference>
<feature type="region of interest" description="Disordered" evidence="10">
    <location>
        <begin position="194"/>
        <end position="229"/>
    </location>
</feature>
<dbReference type="InterPro" id="IPR000679">
    <property type="entry name" value="Znf_GATA"/>
</dbReference>
<dbReference type="FunFam" id="3.30.50.10:FF:000007">
    <property type="entry name" value="Nitrogen regulatory AreA, N-terminal"/>
    <property type="match status" value="1"/>
</dbReference>